<sequence length="946" mass="107375">MSVKSALTFNQFVKDNPFVKKMLIVPNYTVGEQYIRQANDQGIPCINLECKTIYDLALGICQVQTALDGEELKLINQDVATNLMMDIMQDQLHQLRYFVNPEWIDIPTASELIHQIDEIRIMDAQDVLKTKADSPKLMDLTIILEAYENRLKKDTLVDYVSLLIMAIDLIKNEAGFKNSKFGIFANTNAIGVERALITALAGADIEIIQTPRIEGIDRPETFYSRVPESFEAGNDLAGIYGAESQPIKQPAIDFFRSYGQVNEFKYVAQDILEKGYAFGDVQVVFTHYSYALLLHNYAQSIGLNLSLPGGIPGYHSEIYAFIRDLFTFARNGYFEEDLKSVLHNRSLKLATNKKSNRRLFEDFKIEGVGFGRSRYQKVIEKFETFQDSEDETERDYFVFGEFLSKLLSLFPEDLSKAVKLKGFILGIAGFLSDYCTKDNLNGDYQRECQQAVTALIDFAEFSTIAMSAGSAMNQIQVLIEALSVQSSREAEDAILCTSFSTAGVITRPYVYVIGLDADRFPLKANESSVLLDQERQNLGLTFGMSTSVEKNSIYRLLESLAGKIKRVVFGYNYFDTVGIKEKNASSFYNRLLEIQQVDKKSLEKSGFIGASKNILEEKEYYLFATKAQSEQPTMGTIKRRGYDLGYQMKSSDQGLGSLSASSIMRFLDCPRQYFYRYRCNLTPPETVEYDRSVWLDHQKKGIFMHKVLEDYVATVIVGNKEQEFKVTAFADIYQKNCDEMRERVPYLSRTAYEMQRHRCQEDARGCLIQLCDEMKTQRFVPVATELTFGMHLADPVAIKLNDGNTLALKGSIDRVDALVDGTYRIVDYKTGKFAPMQKKRELGFDAFIQDYVYAIVLETIYSDKSSEVSESRYDFPCDRNAHLITEINQTSKMAVMDTLNGIADDICSGNYGRCSVDPDKYINWETTCGYCNYGTLCQAEACAWEV</sequence>
<dbReference type="EMBL" id="WJBC01000012">
    <property type="protein sequence ID" value="MBC3804635.1"/>
    <property type="molecule type" value="Genomic_DNA"/>
</dbReference>
<keyword evidence="2" id="KW-0547">Nucleotide-binding</keyword>
<dbReference type="Proteomes" id="UP000603234">
    <property type="component" value="Unassembled WGS sequence"/>
</dbReference>
<dbReference type="SUPFAM" id="SSF52540">
    <property type="entry name" value="P-loop containing nucleoside triphosphate hydrolases"/>
    <property type="match status" value="1"/>
</dbReference>
<keyword evidence="1" id="KW-0540">Nuclease</keyword>
<accession>A0ABR6WVL3</accession>
<evidence type="ECO:0000259" key="10">
    <source>
        <dbReference type="Pfam" id="PF12705"/>
    </source>
</evidence>
<evidence type="ECO:0000256" key="2">
    <source>
        <dbReference type="ARBA" id="ARBA00022741"/>
    </source>
</evidence>
<proteinExistence type="predicted"/>
<keyword evidence="5" id="KW-0347">Helicase</keyword>
<keyword evidence="6" id="KW-0269">Exonuclease</keyword>
<dbReference type="InterPro" id="IPR027417">
    <property type="entry name" value="P-loop_NTPase"/>
</dbReference>
<evidence type="ECO:0000256" key="6">
    <source>
        <dbReference type="ARBA" id="ARBA00022839"/>
    </source>
</evidence>
<feature type="domain" description="PD-(D/E)XK endonuclease-like" evidence="10">
    <location>
        <begin position="657"/>
        <end position="938"/>
    </location>
</feature>
<evidence type="ECO:0000256" key="4">
    <source>
        <dbReference type="ARBA" id="ARBA00022801"/>
    </source>
</evidence>
<gene>
    <name evidence="11" type="ORF">GH808_09350</name>
</gene>
<name>A0ABR6WVL3_9FIRM</name>
<organism evidence="11 12">
    <name type="scientific">Acetobacterium fimetarium</name>
    <dbReference type="NCBI Taxonomy" id="52691"/>
    <lineage>
        <taxon>Bacteria</taxon>
        <taxon>Bacillati</taxon>
        <taxon>Bacillota</taxon>
        <taxon>Clostridia</taxon>
        <taxon>Eubacteriales</taxon>
        <taxon>Eubacteriaceae</taxon>
        <taxon>Acetobacterium</taxon>
    </lineage>
</organism>
<keyword evidence="3" id="KW-0227">DNA damage</keyword>
<reference evidence="11 12" key="1">
    <citation type="journal article" date="2020" name="mSystems">
        <title>Defining Genomic and Predicted Metabolic Features of the Acetobacterium Genus.</title>
        <authorList>
            <person name="Ross D.E."/>
            <person name="Marshall C.W."/>
            <person name="Gulliver D."/>
            <person name="May H.D."/>
            <person name="Norman R.S."/>
        </authorList>
    </citation>
    <scope>NUCLEOTIDE SEQUENCE [LARGE SCALE GENOMIC DNA]</scope>
    <source>
        <strain evidence="11 12">DSM 8238</strain>
    </source>
</reference>
<dbReference type="Pfam" id="PF12705">
    <property type="entry name" value="PDDEXK_1"/>
    <property type="match status" value="1"/>
</dbReference>
<keyword evidence="8" id="KW-0238">DNA-binding</keyword>
<evidence type="ECO:0000256" key="1">
    <source>
        <dbReference type="ARBA" id="ARBA00022722"/>
    </source>
</evidence>
<evidence type="ECO:0000256" key="9">
    <source>
        <dbReference type="ARBA" id="ARBA00023204"/>
    </source>
</evidence>
<keyword evidence="12" id="KW-1185">Reference proteome</keyword>
<dbReference type="InterPro" id="IPR038726">
    <property type="entry name" value="PDDEXK_AddAB-type"/>
</dbReference>
<comment type="caution">
    <text evidence="11">The sequence shown here is derived from an EMBL/GenBank/DDBJ whole genome shotgun (WGS) entry which is preliminary data.</text>
</comment>
<dbReference type="InterPro" id="IPR011604">
    <property type="entry name" value="PDDEXK-like_dom_sf"/>
</dbReference>
<dbReference type="SUPFAM" id="SSF52980">
    <property type="entry name" value="Restriction endonuclease-like"/>
    <property type="match status" value="1"/>
</dbReference>
<evidence type="ECO:0000256" key="3">
    <source>
        <dbReference type="ARBA" id="ARBA00022763"/>
    </source>
</evidence>
<keyword evidence="4" id="KW-0378">Hydrolase</keyword>
<dbReference type="InterPro" id="IPR011335">
    <property type="entry name" value="Restrct_endonuc-II-like"/>
</dbReference>
<evidence type="ECO:0000313" key="11">
    <source>
        <dbReference type="EMBL" id="MBC3804635.1"/>
    </source>
</evidence>
<evidence type="ECO:0000256" key="7">
    <source>
        <dbReference type="ARBA" id="ARBA00022840"/>
    </source>
</evidence>
<evidence type="ECO:0000256" key="8">
    <source>
        <dbReference type="ARBA" id="ARBA00023125"/>
    </source>
</evidence>
<evidence type="ECO:0000256" key="5">
    <source>
        <dbReference type="ARBA" id="ARBA00022806"/>
    </source>
</evidence>
<dbReference type="Gene3D" id="3.90.320.10">
    <property type="match status" value="1"/>
</dbReference>
<keyword evidence="7" id="KW-0067">ATP-binding</keyword>
<keyword evidence="9" id="KW-0234">DNA repair</keyword>
<evidence type="ECO:0000313" key="12">
    <source>
        <dbReference type="Proteomes" id="UP000603234"/>
    </source>
</evidence>
<protein>
    <recommendedName>
        <fullName evidence="10">PD-(D/E)XK endonuclease-like domain-containing protein</fullName>
    </recommendedName>
</protein>